<evidence type="ECO:0000313" key="7">
    <source>
        <dbReference type="EMBL" id="CAK7224310.1"/>
    </source>
</evidence>
<evidence type="ECO:0000259" key="6">
    <source>
        <dbReference type="PROSITE" id="PS50850"/>
    </source>
</evidence>
<name>A0ABP0BY32_9PEZI</name>
<dbReference type="SUPFAM" id="SSF103473">
    <property type="entry name" value="MFS general substrate transporter"/>
    <property type="match status" value="1"/>
</dbReference>
<dbReference type="InterPro" id="IPR020846">
    <property type="entry name" value="MFS_dom"/>
</dbReference>
<sequence>MSITAMEQDTVTTSSDKVDVVHHDGLEKQLTVEPLPEALRLEAGVLMNIDTNAGTSLRLAANGHTVLIPQPTDDPDDPLNWSAAKKHTVLLTIAWGALVADFTSAAGSAPIFLQAGEWEKSVSQINQTNSINVLMMALGSLVWVPMTSYIGRAPTLFWSSIMACAFSIGAVLSPNYTCFYAMRALTGINATSAQTISIAFIRDMFFLHERARKIGLWAALYISSPYLGPLLGNFVLGGNGTWQDVYWLSVGVCGIDLVLIAVFLDETWYNRTVHRAAQPPRGRGVLARMARLTGTWQLRHRRPYFTSVSTAYRKLFITLTKPTIFLVLLA</sequence>
<keyword evidence="2 5" id="KW-0812">Transmembrane</keyword>
<dbReference type="PANTHER" id="PTHR23502">
    <property type="entry name" value="MAJOR FACILITATOR SUPERFAMILY"/>
    <property type="match status" value="1"/>
</dbReference>
<comment type="caution">
    <text evidence="7">The sequence shown here is derived from an EMBL/GenBank/DDBJ whole genome shotgun (WGS) entry which is preliminary data.</text>
</comment>
<feature type="domain" description="Major facilitator superfamily (MFS) profile" evidence="6">
    <location>
        <begin position="89"/>
        <end position="330"/>
    </location>
</feature>
<protein>
    <recommendedName>
        <fullName evidence="6">Major facilitator superfamily (MFS) profile domain-containing protein</fullName>
    </recommendedName>
</protein>
<dbReference type="Pfam" id="PF07690">
    <property type="entry name" value="MFS_1"/>
    <property type="match status" value="1"/>
</dbReference>
<proteinExistence type="predicted"/>
<feature type="transmembrane region" description="Helical" evidence="5">
    <location>
        <begin position="125"/>
        <end position="144"/>
    </location>
</feature>
<reference evidence="7 8" key="1">
    <citation type="submission" date="2024-01" db="EMBL/GenBank/DDBJ databases">
        <authorList>
            <person name="Allen C."/>
            <person name="Tagirdzhanova G."/>
        </authorList>
    </citation>
    <scope>NUCLEOTIDE SEQUENCE [LARGE SCALE GENOMIC DNA]</scope>
</reference>
<feature type="transmembrane region" description="Helical" evidence="5">
    <location>
        <begin position="214"/>
        <end position="234"/>
    </location>
</feature>
<evidence type="ECO:0000256" key="1">
    <source>
        <dbReference type="ARBA" id="ARBA00004141"/>
    </source>
</evidence>
<feature type="transmembrane region" description="Helical" evidence="5">
    <location>
        <begin position="246"/>
        <end position="264"/>
    </location>
</feature>
<comment type="subcellular location">
    <subcellularLocation>
        <location evidence="1">Membrane</location>
        <topology evidence="1">Multi-pass membrane protein</topology>
    </subcellularLocation>
</comment>
<evidence type="ECO:0000256" key="3">
    <source>
        <dbReference type="ARBA" id="ARBA00022989"/>
    </source>
</evidence>
<keyword evidence="4 5" id="KW-0472">Membrane</keyword>
<feature type="transmembrane region" description="Helical" evidence="5">
    <location>
        <begin position="156"/>
        <end position="174"/>
    </location>
</feature>
<dbReference type="Gene3D" id="1.20.1250.20">
    <property type="entry name" value="MFS general substrate transporter like domains"/>
    <property type="match status" value="1"/>
</dbReference>
<dbReference type="InterPro" id="IPR036259">
    <property type="entry name" value="MFS_trans_sf"/>
</dbReference>
<accession>A0ABP0BY32</accession>
<dbReference type="InterPro" id="IPR011701">
    <property type="entry name" value="MFS"/>
</dbReference>
<dbReference type="EMBL" id="CAWUHD010000054">
    <property type="protein sequence ID" value="CAK7224310.1"/>
    <property type="molecule type" value="Genomic_DNA"/>
</dbReference>
<keyword evidence="8" id="KW-1185">Reference proteome</keyword>
<keyword evidence="3 5" id="KW-1133">Transmembrane helix</keyword>
<dbReference type="Proteomes" id="UP001642482">
    <property type="component" value="Unassembled WGS sequence"/>
</dbReference>
<evidence type="ECO:0000256" key="5">
    <source>
        <dbReference type="SAM" id="Phobius"/>
    </source>
</evidence>
<organism evidence="7 8">
    <name type="scientific">Sporothrix eucalyptigena</name>
    <dbReference type="NCBI Taxonomy" id="1812306"/>
    <lineage>
        <taxon>Eukaryota</taxon>
        <taxon>Fungi</taxon>
        <taxon>Dikarya</taxon>
        <taxon>Ascomycota</taxon>
        <taxon>Pezizomycotina</taxon>
        <taxon>Sordariomycetes</taxon>
        <taxon>Sordariomycetidae</taxon>
        <taxon>Ophiostomatales</taxon>
        <taxon>Ophiostomataceae</taxon>
        <taxon>Sporothrix</taxon>
    </lineage>
</organism>
<evidence type="ECO:0000256" key="4">
    <source>
        <dbReference type="ARBA" id="ARBA00023136"/>
    </source>
</evidence>
<evidence type="ECO:0000313" key="8">
    <source>
        <dbReference type="Proteomes" id="UP001642482"/>
    </source>
</evidence>
<gene>
    <name evidence="7" type="ORF">SEUCBS140593_005531</name>
</gene>
<dbReference type="PANTHER" id="PTHR23502:SF22">
    <property type="entry name" value="MAJOR FACILITATOR SUPERFAMILY (MFS) PROFILE DOMAIN-CONTAINING PROTEIN"/>
    <property type="match status" value="1"/>
</dbReference>
<evidence type="ECO:0000256" key="2">
    <source>
        <dbReference type="ARBA" id="ARBA00022692"/>
    </source>
</evidence>
<dbReference type="PROSITE" id="PS50850">
    <property type="entry name" value="MFS"/>
    <property type="match status" value="1"/>
</dbReference>